<feature type="domain" description="Radical SAM core" evidence="5">
    <location>
        <begin position="90"/>
        <end position="309"/>
    </location>
</feature>
<keyword evidence="4" id="KW-0411">Iron-sulfur</keyword>
<dbReference type="PROSITE" id="PS51918">
    <property type="entry name" value="RADICAL_SAM"/>
    <property type="match status" value="1"/>
</dbReference>
<dbReference type="SFLD" id="SFLDG01386">
    <property type="entry name" value="main_SPASM_domain-containing"/>
    <property type="match status" value="1"/>
</dbReference>
<dbReference type="Proteomes" id="UP000596739">
    <property type="component" value="Unassembled WGS sequence"/>
</dbReference>
<accession>A0ABS1EJL2</accession>
<evidence type="ECO:0000256" key="3">
    <source>
        <dbReference type="ARBA" id="ARBA00023004"/>
    </source>
</evidence>
<comment type="caution">
    <text evidence="6">The sequence shown here is derived from an EMBL/GenBank/DDBJ whole genome shotgun (WGS) entry which is preliminary data.</text>
</comment>
<sequence length="415" mass="48477">MEKETYSFSSFLRVIKNNNRVILANTDNGEWIKISLECYSILEKIINSNMDIKKIENIFWDSEDKIYFENMIEIMRKKAILYDTNNIPCNKCNELEIVTFSVTKKCNLCCLHCAYDAATQKDVVEDLPFSKIKVICDELISCNTKKIVITGGEPLLRTDIIEILEYIKKNSNAEIILMTNATLITEDLADKLTKLIDSIDISMDGVNEQTCSLIRGKGVFDKVVNSINILQKRNFVDIRLSMVKTKENIKYIEEFEELCEKLRVKPVLRGFAAEGRGEKNKYILTDFDKDKHVFDREAVVGQQYAFSCKAACNQFFIDYNGDMYPCPILIKEEYKIDNIFKVKSVFELINLKDNKIYSKLESITPYNHHKCKGCNVNIFCWTCYERIELFSRYPEKFEERCNYRLKELSDVIWKE</sequence>
<name>A0ABS1EJL2_9CLOT</name>
<dbReference type="InterPro" id="IPR050377">
    <property type="entry name" value="Radical_SAM_PqqE_MftC-like"/>
</dbReference>
<evidence type="ECO:0000256" key="1">
    <source>
        <dbReference type="ARBA" id="ARBA00022691"/>
    </source>
</evidence>
<dbReference type="EMBL" id="JAENHN010000007">
    <property type="protein sequence ID" value="MBK1809551.1"/>
    <property type="molecule type" value="Genomic_DNA"/>
</dbReference>
<dbReference type="Gene3D" id="3.20.20.70">
    <property type="entry name" value="Aldolase class I"/>
    <property type="match status" value="1"/>
</dbReference>
<dbReference type="Pfam" id="PF13186">
    <property type="entry name" value="SPASM"/>
    <property type="match status" value="1"/>
</dbReference>
<evidence type="ECO:0000256" key="2">
    <source>
        <dbReference type="ARBA" id="ARBA00022723"/>
    </source>
</evidence>
<dbReference type="RefSeq" id="WP_200266097.1">
    <property type="nucleotide sequence ID" value="NZ_JAENHN010000007.1"/>
</dbReference>
<dbReference type="Pfam" id="PF04055">
    <property type="entry name" value="Radical_SAM"/>
    <property type="match status" value="1"/>
</dbReference>
<keyword evidence="7" id="KW-1185">Reference proteome</keyword>
<dbReference type="InterPro" id="IPR023885">
    <property type="entry name" value="4Fe4S-binding_SPASM_dom"/>
</dbReference>
<dbReference type="CDD" id="cd01335">
    <property type="entry name" value="Radical_SAM"/>
    <property type="match status" value="1"/>
</dbReference>
<dbReference type="NCBIfam" id="TIGR04085">
    <property type="entry name" value="rSAM_more_4Fe4S"/>
    <property type="match status" value="1"/>
</dbReference>
<gene>
    <name evidence="6" type="ORF">JHL18_02680</name>
</gene>
<keyword evidence="3" id="KW-0408">Iron</keyword>
<organism evidence="6 7">
    <name type="scientific">Clostridium yunnanense</name>
    <dbReference type="NCBI Taxonomy" id="2800325"/>
    <lineage>
        <taxon>Bacteria</taxon>
        <taxon>Bacillati</taxon>
        <taxon>Bacillota</taxon>
        <taxon>Clostridia</taxon>
        <taxon>Eubacteriales</taxon>
        <taxon>Clostridiaceae</taxon>
        <taxon>Clostridium</taxon>
    </lineage>
</organism>
<keyword evidence="2" id="KW-0479">Metal-binding</keyword>
<dbReference type="InterPro" id="IPR006638">
    <property type="entry name" value="Elp3/MiaA/NifB-like_rSAM"/>
</dbReference>
<dbReference type="SFLD" id="SFLDS00029">
    <property type="entry name" value="Radical_SAM"/>
    <property type="match status" value="1"/>
</dbReference>
<dbReference type="InterPro" id="IPR013785">
    <property type="entry name" value="Aldolase_TIM"/>
</dbReference>
<proteinExistence type="predicted"/>
<dbReference type="PANTHER" id="PTHR11228:SF7">
    <property type="entry name" value="PQQA PEPTIDE CYCLASE"/>
    <property type="match status" value="1"/>
</dbReference>
<dbReference type="InterPro" id="IPR058240">
    <property type="entry name" value="rSAM_sf"/>
</dbReference>
<dbReference type="SFLD" id="SFLDG01067">
    <property type="entry name" value="SPASM/twitch_domain_containing"/>
    <property type="match status" value="1"/>
</dbReference>
<evidence type="ECO:0000256" key="4">
    <source>
        <dbReference type="ARBA" id="ARBA00023014"/>
    </source>
</evidence>
<reference evidence="7" key="1">
    <citation type="submission" date="2021-01" db="EMBL/GenBank/DDBJ databases">
        <title>Genome public.</title>
        <authorList>
            <person name="Liu C."/>
            <person name="Sun Q."/>
        </authorList>
    </citation>
    <scope>NUCLEOTIDE SEQUENCE [LARGE SCALE GENOMIC DNA]</scope>
    <source>
        <strain evidence="7">YIM B02505</strain>
    </source>
</reference>
<protein>
    <submittedName>
        <fullName evidence="6">Radical SAM protein</fullName>
    </submittedName>
</protein>
<dbReference type="InterPro" id="IPR007197">
    <property type="entry name" value="rSAM"/>
</dbReference>
<dbReference type="SMART" id="SM00729">
    <property type="entry name" value="Elp3"/>
    <property type="match status" value="1"/>
</dbReference>
<evidence type="ECO:0000259" key="5">
    <source>
        <dbReference type="PROSITE" id="PS51918"/>
    </source>
</evidence>
<dbReference type="PANTHER" id="PTHR11228">
    <property type="entry name" value="RADICAL SAM DOMAIN PROTEIN"/>
    <property type="match status" value="1"/>
</dbReference>
<evidence type="ECO:0000313" key="6">
    <source>
        <dbReference type="EMBL" id="MBK1809551.1"/>
    </source>
</evidence>
<keyword evidence="1" id="KW-0949">S-adenosyl-L-methionine</keyword>
<evidence type="ECO:0000313" key="7">
    <source>
        <dbReference type="Proteomes" id="UP000596739"/>
    </source>
</evidence>
<dbReference type="SUPFAM" id="SSF102114">
    <property type="entry name" value="Radical SAM enzymes"/>
    <property type="match status" value="1"/>
</dbReference>